<dbReference type="EMBL" id="WVUK01000063">
    <property type="protein sequence ID" value="KAF7489934.1"/>
    <property type="molecule type" value="Genomic_DNA"/>
</dbReference>
<evidence type="ECO:0000256" key="3">
    <source>
        <dbReference type="ARBA" id="ARBA00022729"/>
    </source>
</evidence>
<evidence type="ECO:0000256" key="2">
    <source>
        <dbReference type="ARBA" id="ARBA00022525"/>
    </source>
</evidence>
<feature type="non-terminal residue" evidence="9">
    <location>
        <position position="1"/>
    </location>
</feature>
<dbReference type="Proteomes" id="UP000070412">
    <property type="component" value="Unassembled WGS sequence"/>
</dbReference>
<dbReference type="PANTHER" id="PTHR22906">
    <property type="entry name" value="PROPERDIN"/>
    <property type="match status" value="1"/>
</dbReference>
<dbReference type="InterPro" id="IPR036383">
    <property type="entry name" value="TSP1_rpt_sf"/>
</dbReference>
<dbReference type="PROSITE" id="PS50092">
    <property type="entry name" value="TSP1"/>
    <property type="match status" value="2"/>
</dbReference>
<evidence type="ECO:0000256" key="5">
    <source>
        <dbReference type="ARBA" id="ARBA00023157"/>
    </source>
</evidence>
<keyword evidence="7" id="KW-0472">Membrane</keyword>
<protein>
    <submittedName>
        <fullName evidence="9">Netrin receptor UNC5C</fullName>
    </submittedName>
</protein>
<evidence type="ECO:0000313" key="9">
    <source>
        <dbReference type="EMBL" id="KAF7489934.1"/>
    </source>
</evidence>
<keyword evidence="7" id="KW-0812">Transmembrane</keyword>
<dbReference type="OrthoDB" id="6510589at2759"/>
<dbReference type="AlphaFoldDB" id="A0A834R599"/>
<evidence type="ECO:0000256" key="6">
    <source>
        <dbReference type="SAM" id="MobiDB-lite"/>
    </source>
</evidence>
<evidence type="ECO:0000259" key="8">
    <source>
        <dbReference type="PROSITE" id="PS50835"/>
    </source>
</evidence>
<dbReference type="SUPFAM" id="SSF82895">
    <property type="entry name" value="TSP-1 type 1 repeat"/>
    <property type="match status" value="2"/>
</dbReference>
<dbReference type="SUPFAM" id="SSF48726">
    <property type="entry name" value="Immunoglobulin"/>
    <property type="match status" value="1"/>
</dbReference>
<dbReference type="InterPro" id="IPR013783">
    <property type="entry name" value="Ig-like_fold"/>
</dbReference>
<evidence type="ECO:0000256" key="1">
    <source>
        <dbReference type="ARBA" id="ARBA00004613"/>
    </source>
</evidence>
<keyword evidence="5" id="KW-1015">Disulfide bond</keyword>
<organism evidence="9">
    <name type="scientific">Sarcoptes scabiei</name>
    <name type="common">Itch mite</name>
    <name type="synonym">Acarus scabiei</name>
    <dbReference type="NCBI Taxonomy" id="52283"/>
    <lineage>
        <taxon>Eukaryota</taxon>
        <taxon>Metazoa</taxon>
        <taxon>Ecdysozoa</taxon>
        <taxon>Arthropoda</taxon>
        <taxon>Chelicerata</taxon>
        <taxon>Arachnida</taxon>
        <taxon>Acari</taxon>
        <taxon>Acariformes</taxon>
        <taxon>Sarcoptiformes</taxon>
        <taxon>Astigmata</taxon>
        <taxon>Psoroptidia</taxon>
        <taxon>Sarcoptoidea</taxon>
        <taxon>Sarcoptidae</taxon>
        <taxon>Sarcoptinae</taxon>
        <taxon>Sarcoptes</taxon>
    </lineage>
</organism>
<dbReference type="InterPro" id="IPR036179">
    <property type="entry name" value="Ig-like_dom_sf"/>
</dbReference>
<sequence>YYLAESSPILSNSTNKFNSSNNFSTKDRKEFGDDVVENGIRFEEEPSDSYIVRNRNRFGHHQIGRRRACKFGIPNPFQCWCTAYGGHHQIMSRKASISFAFLEKHFSIQPESVSVILNAEKKDSVIRFKCDPPSGRPKPIVFWMKNDKIILATEQTNPKRKGRKNSNQNLSFGIEDLDNLENGSNKLAKRFSKKKEMEENHFVDAIDDYEDDENVAETEAEESEIDEMLFGDDFEDEELEIRKRYRNDETIRLNNFDLHSDSLEDRKKSKMLINYFMTDDNSLLIKNISVKDQANYTCGVYNVAGVRYSEPASLIISVNGEWSNWGDWSPCQLNSNLIEQGIQCGIGTQKRIRHCNNPSPVNNGEFCHGESIQVSECNILCPPIEGLWSSWTQWSICSQDCTQIKKRICKNLSSQYGESNCIGQDFMIQNCSGGLCRKTFEPNDVFHTTLMNSRHMDRVYFIIIFVLMTIILICVVYIAIKFHSNRRRNNSKSFQQRNWITTEAAHLPRSTCIIDTENLTSSSPIIIQHQKDQCLKKLEDHLKIICVEHSLVRTGSLLAVSHESCLKPPFNKTSETPKLTARNIHCKESQFRTPQPIRSFLGAESQASNPRIKAGTNSSTLSGHTASTTANDLSIESEPDYAEPMIDENVSVAKEVASVPHFIPVRPIIDLASPKCPNRFSESSNPELSVFENILLKNIETMIKINAETIRFGYYSAMPNLGLGLYLPPEFVDIRSSNSRELYAQYGIDIESKLPGCCSLSPVITLNLSVDVKNQLDRFVILCFKHCLSFDHQKPLEESVAENLVVMHCEESEKSKWNILIRFNQNTRNDCLMKLDNQFVFLATKFGGKFMLAFLNDSDAIFSESKIDSSISKSINFTKIIELQNENEFLAKFFIHDDLPSSILILHKELSTRNKILKLCIGRTKHSLSNSYSSFKLPLKVNSENYQLCLRTIATTIPSKSITEIDYSRISLHQLLWIGPNSIHKHSTLSKSYEFHNNYSNCTEIDTNEASDSIYQNETLRMNGSKIFDSRLEIWLQESFLITEKTDRDRDRDQCLVLNHLNMIQLRDVSNAIECLRYQKCLRFTESELSLRKIIIDILDRDDSIRQRWTRSMFPFDEEVNQFNTKTKFKQDSALLELSESKIITETIAYMMTSVKSIANLQKNQTTINQIWLRLKKISSQNFQERCN</sequence>
<keyword evidence="2" id="KW-0964">Secreted</keyword>
<dbReference type="PROSITE" id="PS50835">
    <property type="entry name" value="IG_LIKE"/>
    <property type="match status" value="1"/>
</dbReference>
<dbReference type="SMART" id="SM00209">
    <property type="entry name" value="TSP1"/>
    <property type="match status" value="2"/>
</dbReference>
<reference evidence="10" key="3">
    <citation type="submission" date="2022-06" db="UniProtKB">
        <authorList>
            <consortium name="EnsemblMetazoa"/>
        </authorList>
    </citation>
    <scope>IDENTIFICATION</scope>
</reference>
<dbReference type="InterPro" id="IPR000884">
    <property type="entry name" value="TSP1_rpt"/>
</dbReference>
<dbReference type="Gene3D" id="2.20.100.10">
    <property type="entry name" value="Thrombospondin type-1 (TSP1) repeat"/>
    <property type="match status" value="2"/>
</dbReference>
<gene>
    <name evidence="9" type="ORF">SSS_2007</name>
</gene>
<name>A0A834R599_SARSC</name>
<dbReference type="Gene3D" id="2.60.40.10">
    <property type="entry name" value="Immunoglobulins"/>
    <property type="match status" value="2"/>
</dbReference>
<feature type="transmembrane region" description="Helical" evidence="7">
    <location>
        <begin position="459"/>
        <end position="480"/>
    </location>
</feature>
<accession>A0A834R599</accession>
<keyword evidence="7" id="KW-1133">Transmembrane helix</keyword>
<feature type="region of interest" description="Disordered" evidence="6">
    <location>
        <begin position="604"/>
        <end position="628"/>
    </location>
</feature>
<dbReference type="EnsemblMetazoa" id="SSS_2007s_mrna">
    <property type="protein sequence ID" value="KAF7489934.1"/>
    <property type="gene ID" value="SSS_2007"/>
</dbReference>
<reference evidence="9" key="2">
    <citation type="submission" date="2020-01" db="EMBL/GenBank/DDBJ databases">
        <authorList>
            <person name="Korhonen P.K.K."/>
            <person name="Guangxu M.G."/>
            <person name="Wang T.W."/>
            <person name="Stroehlein A.J.S."/>
            <person name="Young N.D."/>
            <person name="Ang C.-S.A."/>
            <person name="Fernando D.W.F."/>
            <person name="Lu H.L."/>
            <person name="Taylor S.T."/>
            <person name="Ehtesham M.E.M."/>
            <person name="Najaraj S.H.N."/>
            <person name="Harsha G.H.G."/>
            <person name="Madugundu A.M."/>
            <person name="Renuse S.R."/>
            <person name="Holt D.H."/>
            <person name="Pandey A.P."/>
            <person name="Papenfuss A.P."/>
            <person name="Gasser R.B.G."/>
            <person name="Fischer K.F."/>
        </authorList>
    </citation>
    <scope>NUCLEOTIDE SEQUENCE</scope>
    <source>
        <strain evidence="9">SSS_KF_BRIS2020</strain>
    </source>
</reference>
<evidence type="ECO:0000313" key="11">
    <source>
        <dbReference type="Proteomes" id="UP000070412"/>
    </source>
</evidence>
<comment type="subcellular location">
    <subcellularLocation>
        <location evidence="1">Secreted</location>
    </subcellularLocation>
</comment>
<dbReference type="Pfam" id="PF00090">
    <property type="entry name" value="TSP_1"/>
    <property type="match status" value="2"/>
</dbReference>
<reference evidence="11" key="1">
    <citation type="journal article" date="2020" name="PLoS Negl. Trop. Dis.">
        <title>High-quality nuclear genome for Sarcoptes scabiei-A critical resource for a neglected parasite.</title>
        <authorList>
            <person name="Korhonen P.K."/>
            <person name="Gasser R.B."/>
            <person name="Ma G."/>
            <person name="Wang T."/>
            <person name="Stroehlein A.J."/>
            <person name="Young N.D."/>
            <person name="Ang C.S."/>
            <person name="Fernando D.D."/>
            <person name="Lu H.C."/>
            <person name="Taylor S."/>
            <person name="Reynolds S.L."/>
            <person name="Mofiz E."/>
            <person name="Najaraj S.H."/>
            <person name="Gowda H."/>
            <person name="Madugundu A."/>
            <person name="Renuse S."/>
            <person name="Holt D."/>
            <person name="Pandey A."/>
            <person name="Papenfuss A.T."/>
            <person name="Fischer K."/>
        </authorList>
    </citation>
    <scope>NUCLEOTIDE SEQUENCE [LARGE SCALE GENOMIC DNA]</scope>
</reference>
<dbReference type="InterPro" id="IPR052065">
    <property type="entry name" value="Compl_asym_regulator"/>
</dbReference>
<feature type="domain" description="Ig-like" evidence="8">
    <location>
        <begin position="110"/>
        <end position="315"/>
    </location>
</feature>
<keyword evidence="3" id="KW-0732">Signal</keyword>
<feature type="compositionally biased region" description="Polar residues" evidence="6">
    <location>
        <begin position="605"/>
        <end position="628"/>
    </location>
</feature>
<evidence type="ECO:0000256" key="4">
    <source>
        <dbReference type="ARBA" id="ARBA00022737"/>
    </source>
</evidence>
<proteinExistence type="predicted"/>
<evidence type="ECO:0000256" key="7">
    <source>
        <dbReference type="SAM" id="Phobius"/>
    </source>
</evidence>
<dbReference type="PANTHER" id="PTHR22906:SF43">
    <property type="entry name" value="PROPERDIN"/>
    <property type="match status" value="1"/>
</dbReference>
<keyword evidence="11" id="KW-1185">Reference proteome</keyword>
<keyword evidence="4" id="KW-0677">Repeat</keyword>
<keyword evidence="9" id="KW-0675">Receptor</keyword>
<evidence type="ECO:0000313" key="10">
    <source>
        <dbReference type="EnsemblMetazoa" id="KAF7489934.1"/>
    </source>
</evidence>
<dbReference type="InterPro" id="IPR007110">
    <property type="entry name" value="Ig-like_dom"/>
</dbReference>